<dbReference type="Proteomes" id="UP000603640">
    <property type="component" value="Unassembled WGS sequence"/>
</dbReference>
<reference evidence="2" key="1">
    <citation type="submission" date="2020-08" db="EMBL/GenBank/DDBJ databases">
        <title>Pontibacter sp. SD6 16S ribosomal RNA gene Genome sequencing and assembly.</title>
        <authorList>
            <person name="Kang M."/>
        </authorList>
    </citation>
    <scope>NUCLEOTIDE SEQUENCE</scope>
    <source>
        <strain evidence="2">SD6</strain>
    </source>
</reference>
<keyword evidence="1" id="KW-0732">Signal</keyword>
<dbReference type="PROSITE" id="PS51257">
    <property type="entry name" value="PROKAR_LIPOPROTEIN"/>
    <property type="match status" value="1"/>
</dbReference>
<evidence type="ECO:0008006" key="4">
    <source>
        <dbReference type="Google" id="ProtNLM"/>
    </source>
</evidence>
<dbReference type="EMBL" id="JACRVF010000002">
    <property type="protein sequence ID" value="MBC5993029.1"/>
    <property type="molecule type" value="Genomic_DNA"/>
</dbReference>
<dbReference type="RefSeq" id="WP_187067045.1">
    <property type="nucleotide sequence ID" value="NZ_JACRVF010000002.1"/>
</dbReference>
<dbReference type="AlphaFoldDB" id="A0A923N761"/>
<name>A0A923N761_9BACT</name>
<protein>
    <recommendedName>
        <fullName evidence="4">DUF4352 domain-containing protein</fullName>
    </recommendedName>
</protein>
<keyword evidence="3" id="KW-1185">Reference proteome</keyword>
<comment type="caution">
    <text evidence="2">The sequence shown here is derived from an EMBL/GenBank/DDBJ whole genome shotgun (WGS) entry which is preliminary data.</text>
</comment>
<evidence type="ECO:0000313" key="2">
    <source>
        <dbReference type="EMBL" id="MBC5993029.1"/>
    </source>
</evidence>
<evidence type="ECO:0000256" key="1">
    <source>
        <dbReference type="SAM" id="SignalP"/>
    </source>
</evidence>
<organism evidence="2 3">
    <name type="scientific">Pontibacter cellulosilyticus</name>
    <dbReference type="NCBI Taxonomy" id="1720253"/>
    <lineage>
        <taxon>Bacteria</taxon>
        <taxon>Pseudomonadati</taxon>
        <taxon>Bacteroidota</taxon>
        <taxon>Cytophagia</taxon>
        <taxon>Cytophagales</taxon>
        <taxon>Hymenobacteraceae</taxon>
        <taxon>Pontibacter</taxon>
    </lineage>
</organism>
<accession>A0A923N761</accession>
<evidence type="ECO:0000313" key="3">
    <source>
        <dbReference type="Proteomes" id="UP000603640"/>
    </source>
</evidence>
<sequence>MKTKLTLTCAIAALAALASCGKKDEVAPKPIAVDKTVEFKVFASKDYSKSYQADDEVRIYLSIRRRNKKTLESTVVFDTTFYKKLKELPLESNPITINKKISNVIVEDEWVDIGSGARVGGFGYGGTQPFPEDETVKSIEVEW</sequence>
<gene>
    <name evidence="2" type="ORF">H8S84_09310</name>
</gene>
<feature type="signal peptide" evidence="1">
    <location>
        <begin position="1"/>
        <end position="18"/>
    </location>
</feature>
<proteinExistence type="predicted"/>
<feature type="chain" id="PRO_5038046875" description="DUF4352 domain-containing protein" evidence="1">
    <location>
        <begin position="19"/>
        <end position="143"/>
    </location>
</feature>